<dbReference type="GO" id="GO:0005509">
    <property type="term" value="F:calcium ion binding"/>
    <property type="evidence" value="ECO:0007669"/>
    <property type="project" value="InterPro"/>
</dbReference>
<feature type="transmembrane region" description="Helical" evidence="8">
    <location>
        <begin position="159"/>
        <end position="177"/>
    </location>
</feature>
<dbReference type="InterPro" id="IPR018247">
    <property type="entry name" value="EF_Hand_1_Ca_BS"/>
</dbReference>
<feature type="compositionally biased region" description="Basic and acidic residues" evidence="7">
    <location>
        <begin position="17"/>
        <end position="27"/>
    </location>
</feature>
<evidence type="ECO:0000259" key="9">
    <source>
        <dbReference type="PROSITE" id="PS50222"/>
    </source>
</evidence>
<name>A0A2H9TPV9_9FUNG</name>
<dbReference type="GO" id="GO:0005886">
    <property type="term" value="C:plasma membrane"/>
    <property type="evidence" value="ECO:0007669"/>
    <property type="project" value="TreeGrafter"/>
</dbReference>
<keyword evidence="11" id="KW-1185">Reference proteome</keyword>
<dbReference type="Gene3D" id="2.30.30.60">
    <property type="match status" value="1"/>
</dbReference>
<dbReference type="AlphaFoldDB" id="A0A2H9TPV9"/>
<dbReference type="PROSITE" id="PS50222">
    <property type="entry name" value="EF_HAND_2"/>
    <property type="match status" value="1"/>
</dbReference>
<evidence type="ECO:0000256" key="7">
    <source>
        <dbReference type="SAM" id="MobiDB-lite"/>
    </source>
</evidence>
<dbReference type="SUPFAM" id="SSF50182">
    <property type="entry name" value="Sm-like ribonucleoproteins"/>
    <property type="match status" value="1"/>
</dbReference>
<dbReference type="GO" id="GO:0008381">
    <property type="term" value="F:mechanosensitive monoatomic ion channel activity"/>
    <property type="evidence" value="ECO:0007669"/>
    <property type="project" value="TreeGrafter"/>
</dbReference>
<feature type="compositionally biased region" description="Polar residues" evidence="7">
    <location>
        <begin position="28"/>
        <end position="46"/>
    </location>
</feature>
<feature type="compositionally biased region" description="Polar residues" evidence="7">
    <location>
        <begin position="54"/>
        <end position="78"/>
    </location>
</feature>
<sequence length="710" mass="79064">MEGAQKTLNSQGPVRRRVTETGSDRLEAQSSLKASNKLEAQSSPKASNRLEVQPSPNASISSPNLSEDGSLSNASSDSFDWIGDDREKEREFAESFGEDTEGVKLQRDENVAVKNILSPNLLNNLLLGHLLLCSTIWLSCKVLLHGKTPVYARTSLDTWALFAVILVFAPIWTNVGLKKLSKYLQANTFLSKTDHPARISAVAVPLSISIGAFISGAFWVANFPASCLEDFGASTLLQDATVAQGFCGFDHVPRLFLFCIVAGLVMSVGSVVMMVVKNSFQETSFKKRIIENQFKVYIVDQLLMAANQERSTRRADKQKEQNGATEYSNFMFNLPFIIPEFVFHWCRTITVAASRNKSSPEDAATDYSEFRSKILRAIQKNGCESVANAPPRTDYDAKIMARMAFHYLCPAGRDYLTMEDFSIIIDNKDACRDAYYVFDVNRDGAITKSEFKGALVRIFREQRNLVQNVANTGSALSILNTIGKVVSTAGLFLLLLAILGVKVQNILGFSASFIFAMNFIIMDSANKTFSSLLFLFVVHPYDIGDRVLIGKEAGHNDEEILTVLHINIQNTVFKRWNGLLVTMPNHVLAVGPLTNLSRGGEQWERVEFSILAPDHNRLSVDEETERLADLRRQIEAFLISNNKDYYQSFELRAVVAADYGAADKNFDALKFILKVRCKDTVDSQRKWTRHARILAFVKQVVPSAGVEFAA</sequence>
<evidence type="ECO:0000256" key="1">
    <source>
        <dbReference type="ARBA" id="ARBA00004141"/>
    </source>
</evidence>
<feature type="transmembrane region" description="Helical" evidence="8">
    <location>
        <begin position="481"/>
        <end position="500"/>
    </location>
</feature>
<feature type="transmembrane region" description="Helical" evidence="8">
    <location>
        <begin position="255"/>
        <end position="276"/>
    </location>
</feature>
<evidence type="ECO:0000256" key="8">
    <source>
        <dbReference type="SAM" id="Phobius"/>
    </source>
</evidence>
<gene>
    <name evidence="10" type="ORF">PSACC_00415</name>
</gene>
<dbReference type="InterPro" id="IPR006685">
    <property type="entry name" value="MscS_channel_2nd"/>
</dbReference>
<evidence type="ECO:0000256" key="6">
    <source>
        <dbReference type="ARBA" id="ARBA00023136"/>
    </source>
</evidence>
<comment type="subcellular location">
    <subcellularLocation>
        <location evidence="1">Membrane</location>
        <topology evidence="1">Multi-pass membrane protein</topology>
    </subcellularLocation>
</comment>
<evidence type="ECO:0000256" key="5">
    <source>
        <dbReference type="ARBA" id="ARBA00022989"/>
    </source>
</evidence>
<keyword evidence="5 8" id="KW-1133">Transmembrane helix</keyword>
<keyword evidence="6 8" id="KW-0472">Membrane</keyword>
<dbReference type="PANTHER" id="PTHR31618">
    <property type="entry name" value="MECHANOSENSITIVE ION CHANNEL PROTEIN 5"/>
    <property type="match status" value="1"/>
</dbReference>
<evidence type="ECO:0000256" key="4">
    <source>
        <dbReference type="ARBA" id="ARBA00022837"/>
    </source>
</evidence>
<feature type="domain" description="EF-hand" evidence="9">
    <location>
        <begin position="426"/>
        <end position="461"/>
    </location>
</feature>
<proteinExistence type="inferred from homology"/>
<dbReference type="EMBL" id="MTSL01000041">
    <property type="protein sequence ID" value="PJF19774.1"/>
    <property type="molecule type" value="Genomic_DNA"/>
</dbReference>
<dbReference type="SUPFAM" id="SSF47473">
    <property type="entry name" value="EF-hand"/>
    <property type="match status" value="1"/>
</dbReference>
<feature type="transmembrane region" description="Helical" evidence="8">
    <location>
        <begin position="198"/>
        <end position="221"/>
    </location>
</feature>
<evidence type="ECO:0000256" key="2">
    <source>
        <dbReference type="ARBA" id="ARBA00008017"/>
    </source>
</evidence>
<feature type="region of interest" description="Disordered" evidence="7">
    <location>
        <begin position="1"/>
        <end position="80"/>
    </location>
</feature>
<accession>A0A2H9TPV9</accession>
<evidence type="ECO:0000256" key="3">
    <source>
        <dbReference type="ARBA" id="ARBA00022692"/>
    </source>
</evidence>
<dbReference type="OrthoDB" id="544685at2759"/>
<dbReference type="Proteomes" id="UP000240830">
    <property type="component" value="Unassembled WGS sequence"/>
</dbReference>
<comment type="similarity">
    <text evidence="2">Belongs to the MscS (TC 1.A.23) family.</text>
</comment>
<dbReference type="InterPro" id="IPR002048">
    <property type="entry name" value="EF_hand_dom"/>
</dbReference>
<dbReference type="InterPro" id="IPR023408">
    <property type="entry name" value="MscS_beta-dom_sf"/>
</dbReference>
<keyword evidence="4" id="KW-0106">Calcium</keyword>
<dbReference type="GO" id="GO:0006820">
    <property type="term" value="P:monoatomic anion transport"/>
    <property type="evidence" value="ECO:0007669"/>
    <property type="project" value="TreeGrafter"/>
</dbReference>
<feature type="compositionally biased region" description="Polar residues" evidence="7">
    <location>
        <begin position="1"/>
        <end position="12"/>
    </location>
</feature>
<keyword evidence="3 8" id="KW-0812">Transmembrane</keyword>
<dbReference type="InterPro" id="IPR016688">
    <property type="entry name" value="MscS-like_plants/fungi"/>
</dbReference>
<feature type="transmembrane region" description="Helical" evidence="8">
    <location>
        <begin position="121"/>
        <end position="139"/>
    </location>
</feature>
<comment type="caution">
    <text evidence="10">The sequence shown here is derived from an EMBL/GenBank/DDBJ whole genome shotgun (WGS) entry which is preliminary data.</text>
</comment>
<evidence type="ECO:0000313" key="11">
    <source>
        <dbReference type="Proteomes" id="UP000240830"/>
    </source>
</evidence>
<dbReference type="Gene3D" id="1.10.238.10">
    <property type="entry name" value="EF-hand"/>
    <property type="match status" value="1"/>
</dbReference>
<dbReference type="PANTHER" id="PTHR31618:SF1">
    <property type="entry name" value="EF-HAND DOMAIN-CONTAINING PROTEIN"/>
    <property type="match status" value="1"/>
</dbReference>
<feature type="transmembrane region" description="Helical" evidence="8">
    <location>
        <begin position="506"/>
        <end position="525"/>
    </location>
</feature>
<evidence type="ECO:0000313" key="10">
    <source>
        <dbReference type="EMBL" id="PJF19774.1"/>
    </source>
</evidence>
<dbReference type="PROSITE" id="PS00018">
    <property type="entry name" value="EF_HAND_1"/>
    <property type="match status" value="1"/>
</dbReference>
<dbReference type="InterPro" id="IPR010920">
    <property type="entry name" value="LSM_dom_sf"/>
</dbReference>
<dbReference type="Pfam" id="PF00924">
    <property type="entry name" value="MS_channel_2nd"/>
    <property type="match status" value="1"/>
</dbReference>
<reference evidence="10 11" key="1">
    <citation type="submission" date="2016-10" db="EMBL/GenBank/DDBJ databases">
        <title>The genome of Paramicrosporidium saccamoebae is the missing link in understanding Cryptomycota and Microsporidia evolution.</title>
        <authorList>
            <person name="Quandt C.A."/>
            <person name="Beaudet D."/>
            <person name="Corsaro D."/>
            <person name="Michel R."/>
            <person name="Corradi N."/>
            <person name="James T."/>
        </authorList>
    </citation>
    <scope>NUCLEOTIDE SEQUENCE [LARGE SCALE GENOMIC DNA]</scope>
    <source>
        <strain evidence="10 11">KSL3</strain>
    </source>
</reference>
<protein>
    <submittedName>
        <fullName evidence="10">EF-Hand 1, calcium-binding site domain-containing protein</fullName>
    </submittedName>
</protein>
<organism evidence="10 11">
    <name type="scientific">Paramicrosporidium saccamoebae</name>
    <dbReference type="NCBI Taxonomy" id="1246581"/>
    <lineage>
        <taxon>Eukaryota</taxon>
        <taxon>Fungi</taxon>
        <taxon>Fungi incertae sedis</taxon>
        <taxon>Cryptomycota</taxon>
        <taxon>Cryptomycota incertae sedis</taxon>
        <taxon>Paramicrosporidium</taxon>
    </lineage>
</organism>
<dbReference type="InterPro" id="IPR011992">
    <property type="entry name" value="EF-hand-dom_pair"/>
</dbReference>